<dbReference type="Proteomes" id="UP000008722">
    <property type="component" value="Chromosome"/>
</dbReference>
<dbReference type="SUPFAM" id="SSF54786">
    <property type="entry name" value="YcfA/nrd intein domain"/>
    <property type="match status" value="1"/>
</dbReference>
<sequence length="84" mass="9751">MSRKEKLLAKMRRLPPEAKFEDVETLLAMFGFTESRSNGSHHVFWHELCGRLVVPKRGGQKVKRTYIRQILQQLENCGLIEPGE</sequence>
<keyword evidence="5" id="KW-0378">Hydrolase</keyword>
<evidence type="ECO:0000256" key="6">
    <source>
        <dbReference type="ARBA" id="ARBA00022884"/>
    </source>
</evidence>
<dbReference type="EMBL" id="CP002361">
    <property type="protein sequence ID" value="ADR37666.1"/>
    <property type="molecule type" value="Genomic_DNA"/>
</dbReference>
<dbReference type="InterPro" id="IPR012933">
    <property type="entry name" value="HicA_mRNA_interferase"/>
</dbReference>
<dbReference type="GO" id="GO:0003729">
    <property type="term" value="F:mRNA binding"/>
    <property type="evidence" value="ECO:0007669"/>
    <property type="project" value="InterPro"/>
</dbReference>
<dbReference type="STRING" id="670487.Ocepr_2218"/>
<accession>E4UAG1</accession>
<dbReference type="AlphaFoldDB" id="E4UAG1"/>
<keyword evidence="9" id="KW-1185">Reference proteome</keyword>
<keyword evidence="2" id="KW-1277">Toxin-antitoxin system</keyword>
<evidence type="ECO:0000313" key="9">
    <source>
        <dbReference type="Proteomes" id="UP000008722"/>
    </source>
</evidence>
<dbReference type="eggNOG" id="COG1724">
    <property type="taxonomic scope" value="Bacteria"/>
</dbReference>
<name>E4UAG1_OCEP5</name>
<keyword evidence="4" id="KW-0255">Endonuclease</keyword>
<reference evidence="8 9" key="2">
    <citation type="journal article" date="2011" name="Stand. Genomic Sci.">
        <title>Complete genome sequence of Oceanithermus profundus type strain (506).</title>
        <authorList>
            <person name="Pati A."/>
            <person name="Zhang X."/>
            <person name="Lapidus A."/>
            <person name="Nolan M."/>
            <person name="Lucas S."/>
            <person name="Del Rio T.G."/>
            <person name="Tice H."/>
            <person name="Cheng J.F."/>
            <person name="Tapia R."/>
            <person name="Han C."/>
            <person name="Goodwin L."/>
            <person name="Pitluck S."/>
            <person name="Liolios K."/>
            <person name="Pagani I."/>
            <person name="Ivanova N."/>
            <person name="Mavromatis K."/>
            <person name="Chen A."/>
            <person name="Palaniappan K."/>
            <person name="Hauser L."/>
            <person name="Jeffries C.D."/>
            <person name="Brambilla E.M."/>
            <person name="Rohl A."/>
            <person name="Mwirichia R."/>
            <person name="Rohde M."/>
            <person name="Tindall B.J."/>
            <person name="Sikorski J."/>
            <person name="Wirth R."/>
            <person name="Goker M."/>
            <person name="Woyke T."/>
            <person name="Detter J.C."/>
            <person name="Bristow J."/>
            <person name="Eisen J.A."/>
            <person name="Markowitz V."/>
            <person name="Hugenholtz P."/>
            <person name="Kyrpides N.C."/>
            <person name="Klenk H.P."/>
            <person name="Land M."/>
        </authorList>
    </citation>
    <scope>NUCLEOTIDE SEQUENCE [LARGE SCALE GENOMIC DNA]</scope>
    <source>
        <strain evidence="9">DSM 14977 / NBRC 100410 / VKM B-2274 / 506</strain>
    </source>
</reference>
<organism evidence="8 9">
    <name type="scientific">Oceanithermus profundus (strain DSM 14977 / NBRC 100410 / VKM B-2274 / 506)</name>
    <dbReference type="NCBI Taxonomy" id="670487"/>
    <lineage>
        <taxon>Bacteria</taxon>
        <taxon>Thermotogati</taxon>
        <taxon>Deinococcota</taxon>
        <taxon>Deinococci</taxon>
        <taxon>Thermales</taxon>
        <taxon>Thermaceae</taxon>
        <taxon>Oceanithermus</taxon>
    </lineage>
</organism>
<dbReference type="Gene3D" id="3.30.920.30">
    <property type="entry name" value="Hypothetical protein"/>
    <property type="match status" value="1"/>
</dbReference>
<proteinExistence type="inferred from homology"/>
<keyword evidence="7" id="KW-0346">Stress response</keyword>
<evidence type="ECO:0000256" key="1">
    <source>
        <dbReference type="ARBA" id="ARBA00006620"/>
    </source>
</evidence>
<protein>
    <submittedName>
        <fullName evidence="8">YcfA family protein</fullName>
    </submittedName>
</protein>
<dbReference type="InterPro" id="IPR038570">
    <property type="entry name" value="HicA_sf"/>
</dbReference>
<dbReference type="Pfam" id="PF07927">
    <property type="entry name" value="HicA_toxin"/>
    <property type="match status" value="1"/>
</dbReference>
<evidence type="ECO:0000256" key="4">
    <source>
        <dbReference type="ARBA" id="ARBA00022759"/>
    </source>
</evidence>
<evidence type="ECO:0000256" key="3">
    <source>
        <dbReference type="ARBA" id="ARBA00022722"/>
    </source>
</evidence>
<dbReference type="RefSeq" id="WP_013458836.1">
    <property type="nucleotide sequence ID" value="NC_014761.1"/>
</dbReference>
<keyword evidence="6" id="KW-0694">RNA-binding</keyword>
<dbReference type="GO" id="GO:0004519">
    <property type="term" value="F:endonuclease activity"/>
    <property type="evidence" value="ECO:0007669"/>
    <property type="project" value="UniProtKB-KW"/>
</dbReference>
<keyword evidence="3" id="KW-0540">Nuclease</keyword>
<dbReference type="HOGENOM" id="CLU_164851_1_0_0"/>
<dbReference type="GO" id="GO:0016787">
    <property type="term" value="F:hydrolase activity"/>
    <property type="evidence" value="ECO:0007669"/>
    <property type="project" value="UniProtKB-KW"/>
</dbReference>
<reference evidence="9" key="1">
    <citation type="submission" date="2010-11" db="EMBL/GenBank/DDBJ databases">
        <title>The complete sequence of chromosome of Oceanithermus profundus DSM 14977.</title>
        <authorList>
            <consortium name="US DOE Joint Genome Institute (JGI-PGF)"/>
            <person name="Lucas S."/>
            <person name="Copeland A."/>
            <person name="Lapidus A."/>
            <person name="Bruce D."/>
            <person name="Goodwin L."/>
            <person name="Pitluck S."/>
            <person name="Kyrpides N."/>
            <person name="Mavromatis K."/>
            <person name="Pagani I."/>
            <person name="Ivanova N."/>
            <person name="Zhang X."/>
            <person name="Brettin T."/>
            <person name="Detter J.C."/>
            <person name="Tapia R."/>
            <person name="Han C."/>
            <person name="Land M."/>
            <person name="Hauser L."/>
            <person name="Markowitz V."/>
            <person name="Cheng J.-F."/>
            <person name="Hugenholtz P."/>
            <person name="Woyke T."/>
            <person name="Wu D."/>
            <person name="Tindall B."/>
            <person name="Faehnrich R."/>
            <person name="Brambilla E."/>
            <person name="Klenk H.-P."/>
            <person name="Eisen J.A."/>
        </authorList>
    </citation>
    <scope>NUCLEOTIDE SEQUENCE [LARGE SCALE GENOMIC DNA]</scope>
    <source>
        <strain evidence="9">DSM 14977 / NBRC 100410 / VKM B-2274 / 506</strain>
    </source>
</reference>
<evidence type="ECO:0000256" key="2">
    <source>
        <dbReference type="ARBA" id="ARBA00022649"/>
    </source>
</evidence>
<comment type="similarity">
    <text evidence="1">Belongs to the HicA mRNA interferase family.</text>
</comment>
<evidence type="ECO:0000256" key="5">
    <source>
        <dbReference type="ARBA" id="ARBA00022801"/>
    </source>
</evidence>
<evidence type="ECO:0000313" key="8">
    <source>
        <dbReference type="EMBL" id="ADR37666.1"/>
    </source>
</evidence>
<dbReference type="OrthoDB" id="121656at2"/>
<dbReference type="KEGG" id="opr:Ocepr_2218"/>
<evidence type="ECO:0000256" key="7">
    <source>
        <dbReference type="ARBA" id="ARBA00023016"/>
    </source>
</evidence>
<gene>
    <name evidence="8" type="ordered locus">Ocepr_2218</name>
</gene>